<dbReference type="OMA" id="FDEWSNQ"/>
<dbReference type="GO" id="GO:0036297">
    <property type="term" value="P:interstrand cross-link repair"/>
    <property type="evidence" value="ECO:0007669"/>
    <property type="project" value="EnsemblMetazoa"/>
</dbReference>
<dbReference type="EMBL" id="HE600963">
    <property type="protein sequence ID" value="CAP35531.2"/>
    <property type="molecule type" value="Genomic_DNA"/>
</dbReference>
<dbReference type="GO" id="GO:0000712">
    <property type="term" value="P:resolution of meiotic recombination intermediates"/>
    <property type="evidence" value="ECO:0007669"/>
    <property type="project" value="EnsemblMetazoa"/>
</dbReference>
<dbReference type="GO" id="GO:0033557">
    <property type="term" value="C:Slx1-Slx4 complex"/>
    <property type="evidence" value="ECO:0007669"/>
    <property type="project" value="EnsemblMetazoa"/>
</dbReference>
<dbReference type="GO" id="GO:0000070">
    <property type="term" value="P:mitotic sister chromatid segregation"/>
    <property type="evidence" value="ECO:0007669"/>
    <property type="project" value="EnsemblMetazoa"/>
</dbReference>
<accession>A8XSS9</accession>
<dbReference type="Proteomes" id="UP000008549">
    <property type="component" value="Unassembled WGS sequence"/>
</dbReference>
<feature type="compositionally biased region" description="Acidic residues" evidence="1">
    <location>
        <begin position="361"/>
        <end position="370"/>
    </location>
</feature>
<dbReference type="GO" id="GO:0042802">
    <property type="term" value="F:identical protein binding"/>
    <property type="evidence" value="ECO:0007669"/>
    <property type="project" value="EnsemblMetazoa"/>
</dbReference>
<evidence type="ECO:0000313" key="2">
    <source>
        <dbReference type="EMBL" id="CAP35531.2"/>
    </source>
</evidence>
<feature type="region of interest" description="Disordered" evidence="1">
    <location>
        <begin position="347"/>
        <end position="370"/>
    </location>
</feature>
<keyword evidence="3" id="KW-1185">Reference proteome</keyword>
<dbReference type="GO" id="GO:0000706">
    <property type="term" value="P:meiotic DNA double-strand break processing"/>
    <property type="evidence" value="ECO:0007669"/>
    <property type="project" value="EnsemblMetazoa"/>
</dbReference>
<dbReference type="eggNOG" id="ENOG502S9FI">
    <property type="taxonomic scope" value="Eukaryota"/>
</dbReference>
<proteinExistence type="predicted"/>
<dbReference type="InParanoid" id="A8XSS9"/>
<feature type="region of interest" description="Disordered" evidence="1">
    <location>
        <begin position="627"/>
        <end position="652"/>
    </location>
</feature>
<sequence length="733" mass="83722">MNDSSPKTTFFLNSVSSAPRRPQKLGSVQSIVRDESDKNAPPPFEEIFLSDDEETPSQAKVVRCQTCSKDITQWMNSRRDIHKKVCKQKQLAKETEKRTQRKSKTLTETIEKYDQVIEKPFLEPEEPPKSWELSKNNVKFARITADDEENRRRKRPRSFAVVELAPKKCQCEVLTTLHSRFVDEFHSKSLNIVNKKEKGVTEHAFQMKIIIGKASFSEFRLSRFEQLSSDLQKTLDDTSTPTFPMISINSSDGHNLRCHSLILKHRTSLLKIHPRSENIEIAQPRDVLKTWLTFVFTANIEWSKEEKEGVKELAMKYGPVGLENLLKEEKDKEEEATVIEEKAHVNIELKSSSNNQKTTDEPLEEDKEEENIVPEEDLIVEESVTMEHVVEPIDFYETDNPLIGFGEDNDYEEEPIHDADIILDDPPNSTAHSTLQKSRDNLTMDSFDEWSNQPNNIQSTSSPPITVVTPVRNAPKPIFGSHIKILKTNDITPMPQFDVMDESELKERMKEIGMRPKGKKAMIQILKRAYTTLHPEVCVGTPTLRPLIRDESLENVVGKQSKKLPKRKSLNERIEGSPKKKNSPTKQKASTVSDICNDVGEDDVDSQADKTLNISNDEHEFAKVYSDNIGEEEDDDEDSVATSSSDKPTDPNNLKKLFLNWLRDEQNSVLYEHILSLQPVSLEEMLVRLEKSEGPLGRIGKGKLVKILENLRITYQLPQKPGRARAGGFKRRL</sequence>
<dbReference type="WormBase" id="CBG18002a">
    <property type="protein sequence ID" value="CBP19137"/>
    <property type="gene ID" value="WBGene00037501"/>
    <property type="gene designation" value="Cbr-him-18"/>
</dbReference>
<feature type="compositionally biased region" description="Polar residues" evidence="1">
    <location>
        <begin position="1"/>
        <end position="17"/>
    </location>
</feature>
<dbReference type="HOGENOM" id="CLU_384623_0_0_1"/>
<feature type="compositionally biased region" description="Basic and acidic residues" evidence="1">
    <location>
        <begin position="569"/>
        <end position="578"/>
    </location>
</feature>
<feature type="region of interest" description="Disordered" evidence="1">
    <location>
        <begin position="558"/>
        <end position="604"/>
    </location>
</feature>
<evidence type="ECO:0000256" key="1">
    <source>
        <dbReference type="SAM" id="MobiDB-lite"/>
    </source>
</evidence>
<feature type="region of interest" description="Disordered" evidence="1">
    <location>
        <begin position="1"/>
        <end position="43"/>
    </location>
</feature>
<feature type="compositionally biased region" description="Polar residues" evidence="1">
    <location>
        <begin position="584"/>
        <end position="594"/>
    </location>
</feature>
<evidence type="ECO:0000313" key="3">
    <source>
        <dbReference type="Proteomes" id="UP000008549"/>
    </source>
</evidence>
<reference evidence="2 3" key="2">
    <citation type="journal article" date="2011" name="PLoS Genet.">
        <title>Caenorhabditis briggsae recombinant inbred line genotypes reveal inter-strain incompatibility and the evolution of recombination.</title>
        <authorList>
            <person name="Ross J.A."/>
            <person name="Koboldt D.C."/>
            <person name="Staisch J.E."/>
            <person name="Chamberlin H.M."/>
            <person name="Gupta B.P."/>
            <person name="Miller R.D."/>
            <person name="Baird S.E."/>
            <person name="Haag E.S."/>
        </authorList>
    </citation>
    <scope>NUCLEOTIDE SEQUENCE [LARGE SCALE GENOMIC DNA]</scope>
    <source>
        <strain evidence="2 3">AF16</strain>
    </source>
</reference>
<dbReference type="CDD" id="cd22999">
    <property type="entry name" value="SAP_SLX4"/>
    <property type="match status" value="1"/>
</dbReference>
<dbReference type="PANTHER" id="PTHR21541:SF3">
    <property type="entry name" value="STRUCTURE-SPECIFIC ENDONUCLEASE SUBUNIT SLX4"/>
    <property type="match status" value="1"/>
</dbReference>
<organism evidence="2 3">
    <name type="scientific">Caenorhabditis briggsae</name>
    <dbReference type="NCBI Taxonomy" id="6238"/>
    <lineage>
        <taxon>Eukaryota</taxon>
        <taxon>Metazoa</taxon>
        <taxon>Ecdysozoa</taxon>
        <taxon>Nematoda</taxon>
        <taxon>Chromadorea</taxon>
        <taxon>Rhabditida</taxon>
        <taxon>Rhabditina</taxon>
        <taxon>Rhabditomorpha</taxon>
        <taxon>Rhabditoidea</taxon>
        <taxon>Rhabditidae</taxon>
        <taxon>Peloderinae</taxon>
        <taxon>Caenorhabditis</taxon>
    </lineage>
</organism>
<gene>
    <name evidence="4" type="primary">him-18</name>
    <name evidence="2 4" type="ORF">CBG18002</name>
    <name evidence="2" type="ORF">CBG_18002</name>
</gene>
<evidence type="ECO:0000313" key="4">
    <source>
        <dbReference type="WormBase" id="CBG18002a"/>
    </source>
</evidence>
<dbReference type="PANTHER" id="PTHR21541">
    <property type="entry name" value="BTB POZ DOMAIN CONTAINING 12"/>
    <property type="match status" value="1"/>
</dbReference>
<dbReference type="GO" id="GO:0009792">
    <property type="term" value="P:embryo development ending in birth or egg hatching"/>
    <property type="evidence" value="ECO:0007669"/>
    <property type="project" value="EnsemblMetazoa"/>
</dbReference>
<feature type="compositionally biased region" description="Polar residues" evidence="1">
    <location>
        <begin position="640"/>
        <end position="652"/>
    </location>
</feature>
<protein>
    <submittedName>
        <fullName evidence="2">Protein CBG18002</fullName>
    </submittedName>
</protein>
<feature type="compositionally biased region" description="Acidic residues" evidence="1">
    <location>
        <begin position="629"/>
        <end position="639"/>
    </location>
</feature>
<dbReference type="GO" id="GO:0019899">
    <property type="term" value="F:enzyme binding"/>
    <property type="evidence" value="ECO:0007669"/>
    <property type="project" value="EnsemblMetazoa"/>
</dbReference>
<dbReference type="AlphaFoldDB" id="A8XSS9"/>
<reference evidence="2 3" key="1">
    <citation type="journal article" date="2003" name="PLoS Biol.">
        <title>The genome sequence of Caenorhabditis briggsae: a platform for comparative genomics.</title>
        <authorList>
            <person name="Stein L.D."/>
            <person name="Bao Z."/>
            <person name="Blasiar D."/>
            <person name="Blumenthal T."/>
            <person name="Brent M.R."/>
            <person name="Chen N."/>
            <person name="Chinwalla A."/>
            <person name="Clarke L."/>
            <person name="Clee C."/>
            <person name="Coghlan A."/>
            <person name="Coulson A."/>
            <person name="D'Eustachio P."/>
            <person name="Fitch D.H."/>
            <person name="Fulton L.A."/>
            <person name="Fulton R.E."/>
            <person name="Griffiths-Jones S."/>
            <person name="Harris T.W."/>
            <person name="Hillier L.W."/>
            <person name="Kamath R."/>
            <person name="Kuwabara P.E."/>
            <person name="Mardis E.R."/>
            <person name="Marra M.A."/>
            <person name="Miner T.L."/>
            <person name="Minx P."/>
            <person name="Mullikin J.C."/>
            <person name="Plumb R.W."/>
            <person name="Rogers J."/>
            <person name="Schein J.E."/>
            <person name="Sohrmann M."/>
            <person name="Spieth J."/>
            <person name="Stajich J.E."/>
            <person name="Wei C."/>
            <person name="Willey D."/>
            <person name="Wilson R.K."/>
            <person name="Durbin R."/>
            <person name="Waterston R.H."/>
        </authorList>
    </citation>
    <scope>NUCLEOTIDE SEQUENCE [LARGE SCALE GENOMIC DNA]</scope>
    <source>
        <strain evidence="2 3">AF16</strain>
    </source>
</reference>
<dbReference type="FunCoup" id="A8XSS9">
    <property type="interactions" value="241"/>
</dbReference>
<name>A8XSS9_CAEBR</name>